<dbReference type="Proteomes" id="UP001432322">
    <property type="component" value="Unassembled WGS sequence"/>
</dbReference>
<evidence type="ECO:0000313" key="2">
    <source>
        <dbReference type="Proteomes" id="UP001432322"/>
    </source>
</evidence>
<accession>A0AAV5UV36</accession>
<dbReference type="AlphaFoldDB" id="A0AAV5UV36"/>
<sequence length="113" mass="12765">HSLTISARLIAIFADRTGRELADKVFVTRAVASEPGSVESRCLLRVSTSSSLQVRFIRSPFGVRRSRTIDPLPLFSVVFISDPMRFLRPDLFREKSIEMVLHTIIMNCGNNRS</sequence>
<evidence type="ECO:0000313" key="1">
    <source>
        <dbReference type="EMBL" id="GMT11161.1"/>
    </source>
</evidence>
<proteinExistence type="predicted"/>
<comment type="caution">
    <text evidence="1">The sequence shown here is derived from an EMBL/GenBank/DDBJ whole genome shotgun (WGS) entry which is preliminary data.</text>
</comment>
<organism evidence="1 2">
    <name type="scientific">Pristionchus fissidentatus</name>
    <dbReference type="NCBI Taxonomy" id="1538716"/>
    <lineage>
        <taxon>Eukaryota</taxon>
        <taxon>Metazoa</taxon>
        <taxon>Ecdysozoa</taxon>
        <taxon>Nematoda</taxon>
        <taxon>Chromadorea</taxon>
        <taxon>Rhabditida</taxon>
        <taxon>Rhabditina</taxon>
        <taxon>Diplogasteromorpha</taxon>
        <taxon>Diplogasteroidea</taxon>
        <taxon>Neodiplogasteridae</taxon>
        <taxon>Pristionchus</taxon>
    </lineage>
</organism>
<name>A0AAV5UV36_9BILA</name>
<feature type="non-terminal residue" evidence="1">
    <location>
        <position position="113"/>
    </location>
</feature>
<feature type="non-terminal residue" evidence="1">
    <location>
        <position position="1"/>
    </location>
</feature>
<keyword evidence="2" id="KW-1185">Reference proteome</keyword>
<reference evidence="1" key="1">
    <citation type="submission" date="2023-10" db="EMBL/GenBank/DDBJ databases">
        <title>Genome assembly of Pristionchus species.</title>
        <authorList>
            <person name="Yoshida K."/>
            <person name="Sommer R.J."/>
        </authorList>
    </citation>
    <scope>NUCLEOTIDE SEQUENCE</scope>
    <source>
        <strain evidence="1">RS5133</strain>
    </source>
</reference>
<dbReference type="EMBL" id="BTSY01000001">
    <property type="protein sequence ID" value="GMT11161.1"/>
    <property type="molecule type" value="Genomic_DNA"/>
</dbReference>
<gene>
    <name evidence="1" type="ORF">PFISCL1PPCAC_2458</name>
</gene>
<protein>
    <submittedName>
        <fullName evidence="1">Uncharacterized protein</fullName>
    </submittedName>
</protein>